<dbReference type="Proteomes" id="UP001230156">
    <property type="component" value="Unassembled WGS sequence"/>
</dbReference>
<sequence length="173" mass="19456">MTPPIIETPRLILRRLANYDAPALHAMLSDAETMRYWSSLPHVDLAETEAWVAESVAATARGDAHDFAVLRDGRLVGRVAFWMGNEIGFLFHRDVWGQGVAREAVGALLRHGFETLRFTSVRADVDPDNQRSLALLERLGFRRTGFAERTFKIGENWVDSVYLELPASDFVAN</sequence>
<dbReference type="PANTHER" id="PTHR43792:SF1">
    <property type="entry name" value="N-ACETYLTRANSFERASE DOMAIN-CONTAINING PROTEIN"/>
    <property type="match status" value="1"/>
</dbReference>
<dbReference type="InterPro" id="IPR016181">
    <property type="entry name" value="Acyl_CoA_acyltransferase"/>
</dbReference>
<dbReference type="EMBL" id="JAUYVI010000004">
    <property type="protein sequence ID" value="MDQ7248409.1"/>
    <property type="molecule type" value="Genomic_DNA"/>
</dbReference>
<evidence type="ECO:0000259" key="1">
    <source>
        <dbReference type="PROSITE" id="PS51186"/>
    </source>
</evidence>
<evidence type="ECO:0000313" key="2">
    <source>
        <dbReference type="EMBL" id="MDQ7248409.1"/>
    </source>
</evidence>
<accession>A0ABU0YL01</accession>
<dbReference type="InterPro" id="IPR000182">
    <property type="entry name" value="GNAT_dom"/>
</dbReference>
<name>A0ABU0YL01_9PROT</name>
<dbReference type="PANTHER" id="PTHR43792">
    <property type="entry name" value="GNAT FAMILY, PUTATIVE (AFU_ORTHOLOGUE AFUA_3G00765)-RELATED-RELATED"/>
    <property type="match status" value="1"/>
</dbReference>
<reference evidence="3" key="1">
    <citation type="submission" date="2023-08" db="EMBL/GenBank/DDBJ databases">
        <title>Rhodospirillaceae gen. nov., a novel taxon isolated from the Yangtze River Yuezi River estuary sludge.</title>
        <authorList>
            <person name="Ruan L."/>
        </authorList>
    </citation>
    <scope>NUCLEOTIDE SEQUENCE [LARGE SCALE GENOMIC DNA]</scope>
    <source>
        <strain evidence="3">R-7</strain>
    </source>
</reference>
<feature type="domain" description="N-acetyltransferase" evidence="1">
    <location>
        <begin position="11"/>
        <end position="168"/>
    </location>
</feature>
<protein>
    <submittedName>
        <fullName evidence="2">GNAT family N-acetyltransferase</fullName>
    </submittedName>
</protein>
<dbReference type="PROSITE" id="PS51186">
    <property type="entry name" value="GNAT"/>
    <property type="match status" value="1"/>
</dbReference>
<organism evidence="2 3">
    <name type="scientific">Dongia sedimenti</name>
    <dbReference type="NCBI Taxonomy" id="3064282"/>
    <lineage>
        <taxon>Bacteria</taxon>
        <taxon>Pseudomonadati</taxon>
        <taxon>Pseudomonadota</taxon>
        <taxon>Alphaproteobacteria</taxon>
        <taxon>Rhodospirillales</taxon>
        <taxon>Dongiaceae</taxon>
        <taxon>Dongia</taxon>
    </lineage>
</organism>
<keyword evidence="3" id="KW-1185">Reference proteome</keyword>
<comment type="caution">
    <text evidence="2">The sequence shown here is derived from an EMBL/GenBank/DDBJ whole genome shotgun (WGS) entry which is preliminary data.</text>
</comment>
<dbReference type="SUPFAM" id="SSF55729">
    <property type="entry name" value="Acyl-CoA N-acyltransferases (Nat)"/>
    <property type="match status" value="1"/>
</dbReference>
<dbReference type="Pfam" id="PF13302">
    <property type="entry name" value="Acetyltransf_3"/>
    <property type="match status" value="1"/>
</dbReference>
<proteinExistence type="predicted"/>
<dbReference type="Gene3D" id="3.40.630.30">
    <property type="match status" value="1"/>
</dbReference>
<gene>
    <name evidence="2" type="ORF">Q8A70_12065</name>
</gene>
<evidence type="ECO:0000313" key="3">
    <source>
        <dbReference type="Proteomes" id="UP001230156"/>
    </source>
</evidence>
<dbReference type="RefSeq" id="WP_379955891.1">
    <property type="nucleotide sequence ID" value="NZ_JAUYVI010000004.1"/>
</dbReference>
<dbReference type="InterPro" id="IPR051531">
    <property type="entry name" value="N-acetyltransferase"/>
</dbReference>